<dbReference type="Pfam" id="PF02470">
    <property type="entry name" value="MlaD"/>
    <property type="match status" value="1"/>
</dbReference>
<keyword evidence="1" id="KW-0812">Transmembrane</keyword>
<dbReference type="RefSeq" id="WP_106136345.1">
    <property type="nucleotide sequence ID" value="NZ_PVTE01000002.1"/>
</dbReference>
<dbReference type="InterPro" id="IPR052336">
    <property type="entry name" value="MlaD_Phospholipid_Transporter"/>
</dbReference>
<comment type="caution">
    <text evidence="3">The sequence shown here is derived from an EMBL/GenBank/DDBJ whole genome shotgun (WGS) entry which is preliminary data.</text>
</comment>
<name>A0A2T0TIK0_9BACT</name>
<dbReference type="Proteomes" id="UP000238375">
    <property type="component" value="Unassembled WGS sequence"/>
</dbReference>
<organism evidence="3 4">
    <name type="scientific">Spirosoma oryzae</name>
    <dbReference type="NCBI Taxonomy" id="1469603"/>
    <lineage>
        <taxon>Bacteria</taxon>
        <taxon>Pseudomonadati</taxon>
        <taxon>Bacteroidota</taxon>
        <taxon>Cytophagia</taxon>
        <taxon>Cytophagales</taxon>
        <taxon>Cytophagaceae</taxon>
        <taxon>Spirosoma</taxon>
    </lineage>
</organism>
<protein>
    <submittedName>
        <fullName evidence="3">Phospholipid/cholesterol/gamma-HCH transport system substrate-binding protein</fullName>
    </submittedName>
</protein>
<dbReference type="PANTHER" id="PTHR33371:SF4">
    <property type="entry name" value="INTERMEMBRANE PHOSPHOLIPID TRANSPORT SYSTEM BINDING PROTEIN MLAD"/>
    <property type="match status" value="1"/>
</dbReference>
<sequence>MKFSKEIKVGLLAVVSLLMLYFGFNFLKGSDFFSSTNTYKAIYDNVDGLTPSNPIRINGLSVGQVKSVEILQDQGNKLLVTLELNKEIRVTQGSRAVLADDGLLGGKLIRLVINPGRPELESGGTLVAARESGLSALIRERTLPVLNNVDSLTYQLNKIVGQFDQTGIILNKTLASANGAVGTLDLTIAENRAGLRTALANVNQLARSFDETEKKLNPILDKADSFADSLQKLELRQTLTTVNKTIDNMQKLLGSIEQGRGSLGKLTTDEALYKNVNATTANMALLLADLRQNPKRYVHFSLFGKKDKDKPPVAQPGSMTITTSTVTTTNIDSTRNQ</sequence>
<dbReference type="EMBL" id="PVTE01000002">
    <property type="protein sequence ID" value="PRY45493.1"/>
    <property type="molecule type" value="Genomic_DNA"/>
</dbReference>
<proteinExistence type="predicted"/>
<dbReference type="AlphaFoldDB" id="A0A2T0TIK0"/>
<feature type="domain" description="Mce/MlaD" evidence="2">
    <location>
        <begin position="36"/>
        <end position="111"/>
    </location>
</feature>
<dbReference type="InterPro" id="IPR003399">
    <property type="entry name" value="Mce/MlaD"/>
</dbReference>
<evidence type="ECO:0000256" key="1">
    <source>
        <dbReference type="SAM" id="Phobius"/>
    </source>
</evidence>
<keyword evidence="1" id="KW-1133">Transmembrane helix</keyword>
<evidence type="ECO:0000313" key="3">
    <source>
        <dbReference type="EMBL" id="PRY45493.1"/>
    </source>
</evidence>
<feature type="transmembrane region" description="Helical" evidence="1">
    <location>
        <begin position="7"/>
        <end position="27"/>
    </location>
</feature>
<keyword evidence="1" id="KW-0472">Membrane</keyword>
<keyword evidence="4" id="KW-1185">Reference proteome</keyword>
<dbReference type="OrthoDB" id="9769132at2"/>
<accession>A0A2T0TIK0</accession>
<gene>
    <name evidence="3" type="ORF">CLV58_102242</name>
</gene>
<reference evidence="3 4" key="1">
    <citation type="submission" date="2018-03" db="EMBL/GenBank/DDBJ databases">
        <title>Genomic Encyclopedia of Archaeal and Bacterial Type Strains, Phase II (KMG-II): from individual species to whole genera.</title>
        <authorList>
            <person name="Goeker M."/>
        </authorList>
    </citation>
    <scope>NUCLEOTIDE SEQUENCE [LARGE SCALE GENOMIC DNA]</scope>
    <source>
        <strain evidence="3 4">DSM 28354</strain>
    </source>
</reference>
<evidence type="ECO:0000313" key="4">
    <source>
        <dbReference type="Proteomes" id="UP000238375"/>
    </source>
</evidence>
<evidence type="ECO:0000259" key="2">
    <source>
        <dbReference type="Pfam" id="PF02470"/>
    </source>
</evidence>
<dbReference type="PANTHER" id="PTHR33371">
    <property type="entry name" value="INTERMEMBRANE PHOSPHOLIPID TRANSPORT SYSTEM BINDING PROTEIN MLAD-RELATED"/>
    <property type="match status" value="1"/>
</dbReference>